<name>A0ABD4Z1G4_9BURK</name>
<proteinExistence type="predicted"/>
<evidence type="ECO:0000313" key="2">
    <source>
        <dbReference type="Proteomes" id="UP001158644"/>
    </source>
</evidence>
<organism evidence="1 2">
    <name type="scientific">Achromobacter mucicolens</name>
    <dbReference type="NCBI Taxonomy" id="1389922"/>
    <lineage>
        <taxon>Bacteria</taxon>
        <taxon>Pseudomonadati</taxon>
        <taxon>Pseudomonadota</taxon>
        <taxon>Betaproteobacteria</taxon>
        <taxon>Burkholderiales</taxon>
        <taxon>Alcaligenaceae</taxon>
        <taxon>Achromobacter</taxon>
    </lineage>
</organism>
<dbReference type="EMBL" id="JAOBZK010000031">
    <property type="protein sequence ID" value="MDH1180389.1"/>
    <property type="molecule type" value="Genomic_DNA"/>
</dbReference>
<sequence length="244" mass="26030">MPHENPQSIFTQAKPAIYIEGWGMRAEEVQVLARTLQGLLPSLDWHAGDAPVPGALTLILVDEGALAGDARGALWNTFGPVEAMRRARQAGMVAVAVCRGRISRLPPERVGVWVRTAPGDWAQNLESLVRALVALEWEPRRGYKDVAEWRGLRVLTQGNLLAVITSNEDAADFAGLARQALSASMAPPAALSVAGASRSVVERTLVEAGIQEMEIVAVAPMTLGGVMRVDALVGFQWPGPAQSA</sequence>
<dbReference type="AlphaFoldDB" id="A0ABD4Z1G4"/>
<dbReference type="Proteomes" id="UP001158644">
    <property type="component" value="Unassembled WGS sequence"/>
</dbReference>
<evidence type="ECO:0000313" key="1">
    <source>
        <dbReference type="EMBL" id="MDH1180389.1"/>
    </source>
</evidence>
<accession>A0ABD4Z1G4</accession>
<dbReference type="RefSeq" id="WP_279991631.1">
    <property type="nucleotide sequence ID" value="NZ_JAOBZK010000031.1"/>
</dbReference>
<comment type="caution">
    <text evidence="1">The sequence shown here is derived from an EMBL/GenBank/DDBJ whole genome shotgun (WGS) entry which is preliminary data.</text>
</comment>
<reference evidence="1 2" key="1">
    <citation type="submission" date="2022-09" db="EMBL/GenBank/DDBJ databases">
        <title>Intensive care unit water sources are persistently colonized with multi-drug resistant bacteria and are the site of extensive horizontal gene transfer of antibiotic resistance genes.</title>
        <authorList>
            <person name="Diorio-Toth L."/>
        </authorList>
    </citation>
    <scope>NUCLEOTIDE SEQUENCE [LARGE SCALE GENOMIC DNA]</scope>
    <source>
        <strain evidence="1 2">GD03967</strain>
    </source>
</reference>
<gene>
    <name evidence="1" type="ORF">N5C72_20085</name>
</gene>
<protein>
    <submittedName>
        <fullName evidence="1">Uncharacterized protein</fullName>
    </submittedName>
</protein>